<protein>
    <recommendedName>
        <fullName evidence="5">Senescence regulator S40</fullName>
    </recommendedName>
</protein>
<dbReference type="STRING" id="1088818.A0A2H9ZTA3"/>
<reference evidence="3 4" key="1">
    <citation type="journal article" date="2017" name="Nature">
        <title>The Apostasia genome and the evolution of orchids.</title>
        <authorList>
            <person name="Zhang G.Q."/>
            <person name="Liu K.W."/>
            <person name="Li Z."/>
            <person name="Lohaus R."/>
            <person name="Hsiao Y.Y."/>
            <person name="Niu S.C."/>
            <person name="Wang J.Y."/>
            <person name="Lin Y.C."/>
            <person name="Xu Q."/>
            <person name="Chen L.J."/>
            <person name="Yoshida K."/>
            <person name="Fujiwara S."/>
            <person name="Wang Z.W."/>
            <person name="Zhang Y.Q."/>
            <person name="Mitsuda N."/>
            <person name="Wang M."/>
            <person name="Liu G.H."/>
            <person name="Pecoraro L."/>
            <person name="Huang H.X."/>
            <person name="Xiao X.J."/>
            <person name="Lin M."/>
            <person name="Wu X.Y."/>
            <person name="Wu W.L."/>
            <person name="Chen Y.Y."/>
            <person name="Chang S.B."/>
            <person name="Sakamoto S."/>
            <person name="Ohme-Takagi M."/>
            <person name="Yagi M."/>
            <person name="Zeng S.J."/>
            <person name="Shen C.Y."/>
            <person name="Yeh C.M."/>
            <person name="Luo Y.B."/>
            <person name="Tsai W.C."/>
            <person name="Van de Peer Y."/>
            <person name="Liu Z.J."/>
        </authorList>
    </citation>
    <scope>NUCLEOTIDE SEQUENCE [LARGE SCALE GENOMIC DNA]</scope>
    <source>
        <strain evidence="4">cv. Shenzhen</strain>
        <tissue evidence="3">Stem</tissue>
    </source>
</reference>
<evidence type="ECO:0000313" key="3">
    <source>
        <dbReference type="EMBL" id="PKA46516.1"/>
    </source>
</evidence>
<dbReference type="GO" id="GO:0010150">
    <property type="term" value="P:leaf senescence"/>
    <property type="evidence" value="ECO:0007669"/>
    <property type="project" value="UniProtKB-ARBA"/>
</dbReference>
<dbReference type="AlphaFoldDB" id="A0A2H9ZTA3"/>
<dbReference type="PANTHER" id="PTHR33083">
    <property type="entry name" value="EXPRESSED PROTEIN"/>
    <property type="match status" value="1"/>
</dbReference>
<dbReference type="Pfam" id="PF04520">
    <property type="entry name" value="Senescence_reg"/>
    <property type="match status" value="1"/>
</dbReference>
<comment type="similarity">
    <text evidence="1">Belongs to the senescence regulator S40 family.</text>
</comment>
<dbReference type="PANTHER" id="PTHR33083:SF123">
    <property type="entry name" value="EXPRESSED PROTEIN"/>
    <property type="match status" value="1"/>
</dbReference>
<dbReference type="OrthoDB" id="684536at2759"/>
<sequence>MIHLLGYSAAEELRKLNFTNSFIIIIRSAARKSLGLGESETNREMAATAAVEGTVAVSLPPSSLHKNASPFSSSFRFLRFAEHPNPSPNPANGFELEEGDVVWSAELYSDLSAGGESPDSSLPASGFDDFSPRSPSHRRRRPFASQRFGLSAALAEDRGLLPLQQPRAAINLPIGRGAAAAAAAAAAAGGSRAFRQSAPLIVPAWPKVRQQQGGSLMEVEEGGDEDQEEEMLPPHVIVARSHVTTFSVFEGVGRTLKGRDLRRVRNAVFQQTGFLD</sequence>
<accession>A0A2H9ZTA3</accession>
<proteinExistence type="inferred from homology"/>
<evidence type="ECO:0000256" key="2">
    <source>
        <dbReference type="SAM" id="MobiDB-lite"/>
    </source>
</evidence>
<dbReference type="Proteomes" id="UP000236161">
    <property type="component" value="Unassembled WGS sequence"/>
</dbReference>
<evidence type="ECO:0000256" key="1">
    <source>
        <dbReference type="ARBA" id="ARBA00034773"/>
    </source>
</evidence>
<organism evidence="3 4">
    <name type="scientific">Apostasia shenzhenica</name>
    <dbReference type="NCBI Taxonomy" id="1088818"/>
    <lineage>
        <taxon>Eukaryota</taxon>
        <taxon>Viridiplantae</taxon>
        <taxon>Streptophyta</taxon>
        <taxon>Embryophyta</taxon>
        <taxon>Tracheophyta</taxon>
        <taxon>Spermatophyta</taxon>
        <taxon>Magnoliopsida</taxon>
        <taxon>Liliopsida</taxon>
        <taxon>Asparagales</taxon>
        <taxon>Orchidaceae</taxon>
        <taxon>Apostasioideae</taxon>
        <taxon>Apostasia</taxon>
    </lineage>
</organism>
<dbReference type="InterPro" id="IPR007608">
    <property type="entry name" value="Senescence_reg_S40"/>
</dbReference>
<evidence type="ECO:0000313" key="4">
    <source>
        <dbReference type="Proteomes" id="UP000236161"/>
    </source>
</evidence>
<dbReference type="EMBL" id="KZ454132">
    <property type="protein sequence ID" value="PKA46516.1"/>
    <property type="molecule type" value="Genomic_DNA"/>
</dbReference>
<name>A0A2H9ZTA3_9ASPA</name>
<gene>
    <name evidence="3" type="ORF">AXF42_Ash012649</name>
</gene>
<feature type="region of interest" description="Disordered" evidence="2">
    <location>
        <begin position="112"/>
        <end position="142"/>
    </location>
</feature>
<keyword evidence="4" id="KW-1185">Reference proteome</keyword>
<evidence type="ECO:0008006" key="5">
    <source>
        <dbReference type="Google" id="ProtNLM"/>
    </source>
</evidence>